<dbReference type="AlphaFoldDB" id="A0A8J3XUC6"/>
<dbReference type="Gene3D" id="3.90.550.10">
    <property type="entry name" value="Spore Coat Polysaccharide Biosynthesis Protein SpsA, Chain A"/>
    <property type="match status" value="1"/>
</dbReference>
<evidence type="ECO:0000313" key="1">
    <source>
        <dbReference type="EMBL" id="GII53119.1"/>
    </source>
</evidence>
<dbReference type="SUPFAM" id="SSF53448">
    <property type="entry name" value="Nucleotide-diphospho-sugar transferases"/>
    <property type="match status" value="1"/>
</dbReference>
<reference evidence="1" key="1">
    <citation type="submission" date="2021-01" db="EMBL/GenBank/DDBJ databases">
        <title>Whole genome shotgun sequence of Planotetraspora thailandica NBRC 104271.</title>
        <authorList>
            <person name="Komaki H."/>
            <person name="Tamura T."/>
        </authorList>
    </citation>
    <scope>NUCLEOTIDE SEQUENCE</scope>
    <source>
        <strain evidence="1">NBRC 104271</strain>
    </source>
</reference>
<protein>
    <recommendedName>
        <fullName evidence="3">Glycosyltransferase 2-like domain-containing protein</fullName>
    </recommendedName>
</protein>
<gene>
    <name evidence="1" type="ORF">Pth03_15080</name>
</gene>
<dbReference type="InterPro" id="IPR029044">
    <property type="entry name" value="Nucleotide-diphossugar_trans"/>
</dbReference>
<accession>A0A8J3XUC6</accession>
<dbReference type="Proteomes" id="UP000605992">
    <property type="component" value="Unassembled WGS sequence"/>
</dbReference>
<proteinExistence type="predicted"/>
<organism evidence="1 2">
    <name type="scientific">Planotetraspora thailandica</name>
    <dbReference type="NCBI Taxonomy" id="487172"/>
    <lineage>
        <taxon>Bacteria</taxon>
        <taxon>Bacillati</taxon>
        <taxon>Actinomycetota</taxon>
        <taxon>Actinomycetes</taxon>
        <taxon>Streptosporangiales</taxon>
        <taxon>Streptosporangiaceae</taxon>
        <taxon>Planotetraspora</taxon>
    </lineage>
</organism>
<evidence type="ECO:0000313" key="2">
    <source>
        <dbReference type="Proteomes" id="UP000605992"/>
    </source>
</evidence>
<keyword evidence="2" id="KW-1185">Reference proteome</keyword>
<comment type="caution">
    <text evidence="1">The sequence shown here is derived from an EMBL/GenBank/DDBJ whole genome shotgun (WGS) entry which is preliminary data.</text>
</comment>
<dbReference type="EMBL" id="BOOR01000008">
    <property type="protein sequence ID" value="GII53119.1"/>
    <property type="molecule type" value="Genomic_DNA"/>
</dbReference>
<name>A0A8J3XUC6_9ACTN</name>
<evidence type="ECO:0008006" key="3">
    <source>
        <dbReference type="Google" id="ProtNLM"/>
    </source>
</evidence>
<sequence length="491" mass="52878">MSVILPMRETGGWLRAALDSVDAQESRTEVILVGDGRKGQNADQDVVIGRPTLLQAGTAAEAIGFARGRYLTYLAPGDVYVPEGLDALVEAAVRHSADLVVGDMHGATPATGLAWRRELAFGARMVESVAGVPDILSGVATSNKIFRRDLVRVTRADLSQGALATIPLLIWASRLVLSDRLCCRTAGGEEDPSMTDTEAEIMTRLALAEIIASRCADREAVPSPLVRRAVMRWVGATHLPTIDGAAACLDDAALADFAHRTSIMFKEMPPDVLTEILTESLTVRRGRLDDGLRAVGACRGDAETIRRPVSTGRLRVLAGRVYLDAPELDAFGDLLRVTPLSAVVSRLRESAHSTQVRVHGQVMAPGFLATQGEVRPDLLLEFGDEAARAELQVTKARPGFFAWSCDVPARALPYGVVRLRLIARDRFGAEVAIPLDVMRDGRVRADLETRRVRLRVSSAGPSLVVTRKGPLRSAVAKVQAIGAAMRGVVRR</sequence>